<accession>A0AAD8KZL7</accession>
<evidence type="ECO:0000313" key="1">
    <source>
        <dbReference type="EMBL" id="KAK1431848.1"/>
    </source>
</evidence>
<evidence type="ECO:0000313" key="2">
    <source>
        <dbReference type="Proteomes" id="UP001229421"/>
    </source>
</evidence>
<dbReference type="EMBL" id="JAUHHV010000002">
    <property type="protein sequence ID" value="KAK1431848.1"/>
    <property type="molecule type" value="Genomic_DNA"/>
</dbReference>
<dbReference type="Proteomes" id="UP001229421">
    <property type="component" value="Unassembled WGS sequence"/>
</dbReference>
<dbReference type="AlphaFoldDB" id="A0AAD8KZL7"/>
<organism evidence="1 2">
    <name type="scientific">Tagetes erecta</name>
    <name type="common">African marigold</name>
    <dbReference type="NCBI Taxonomy" id="13708"/>
    <lineage>
        <taxon>Eukaryota</taxon>
        <taxon>Viridiplantae</taxon>
        <taxon>Streptophyta</taxon>
        <taxon>Embryophyta</taxon>
        <taxon>Tracheophyta</taxon>
        <taxon>Spermatophyta</taxon>
        <taxon>Magnoliopsida</taxon>
        <taxon>eudicotyledons</taxon>
        <taxon>Gunneridae</taxon>
        <taxon>Pentapetalae</taxon>
        <taxon>asterids</taxon>
        <taxon>campanulids</taxon>
        <taxon>Asterales</taxon>
        <taxon>Asteraceae</taxon>
        <taxon>Asteroideae</taxon>
        <taxon>Heliantheae alliance</taxon>
        <taxon>Tageteae</taxon>
        <taxon>Tagetes</taxon>
    </lineage>
</organism>
<reference evidence="1" key="1">
    <citation type="journal article" date="2023" name="bioRxiv">
        <title>Improved chromosome-level genome assembly for marigold (Tagetes erecta).</title>
        <authorList>
            <person name="Jiang F."/>
            <person name="Yuan L."/>
            <person name="Wang S."/>
            <person name="Wang H."/>
            <person name="Xu D."/>
            <person name="Wang A."/>
            <person name="Fan W."/>
        </authorList>
    </citation>
    <scope>NUCLEOTIDE SEQUENCE</scope>
    <source>
        <strain evidence="1">WSJ</strain>
        <tissue evidence="1">Leaf</tissue>
    </source>
</reference>
<keyword evidence="2" id="KW-1185">Reference proteome</keyword>
<comment type="caution">
    <text evidence="1">The sequence shown here is derived from an EMBL/GenBank/DDBJ whole genome shotgun (WGS) entry which is preliminary data.</text>
</comment>
<protein>
    <submittedName>
        <fullName evidence="1">Uncharacterized protein</fullName>
    </submittedName>
</protein>
<sequence length="137" mass="15594">MEVPVIYFCRNNGWASSTPISDQLRGDGIVIMISNFNVNHKHYVYTVNEICDDSDIIAELESTHTIEERPHDEGDLNSEKLSDSLDVVSYTTDSLAVNLDKDTGNSPTIKRNVVKNPEEMNMDQTYTTKRLRKKLEN</sequence>
<proteinExistence type="predicted"/>
<gene>
    <name evidence="1" type="ORF">QVD17_08577</name>
</gene>
<name>A0AAD8KZL7_TARER</name>